<name>A0ACC8X9D0_9FIRM</name>
<proteinExistence type="predicted"/>
<keyword evidence="2" id="KW-1185">Reference proteome</keyword>
<evidence type="ECO:0000313" key="2">
    <source>
        <dbReference type="Proteomes" id="UP000188605"/>
    </source>
</evidence>
<accession>A0ACC8X9D0</accession>
<reference evidence="1" key="1">
    <citation type="submission" date="2016-08" db="EMBL/GenBank/DDBJ databases">
        <authorList>
            <person name="Ngugi D.K."/>
            <person name="Miyake S."/>
            <person name="Stingl U."/>
        </authorList>
    </citation>
    <scope>NUCLEOTIDE SEQUENCE</scope>
    <source>
        <strain evidence="1">SCG-B11WGA-EpuloA1</strain>
    </source>
</reference>
<dbReference type="EMBL" id="LJDB01000080">
    <property type="protein sequence ID" value="ONI38729.1"/>
    <property type="molecule type" value="Genomic_DNA"/>
</dbReference>
<evidence type="ECO:0000313" key="1">
    <source>
        <dbReference type="EMBL" id="ONI38729.1"/>
    </source>
</evidence>
<comment type="caution">
    <text evidence="1">The sequence shown here is derived from an EMBL/GenBank/DDBJ whole genome shotgun (WGS) entry which is preliminary data.</text>
</comment>
<protein>
    <submittedName>
        <fullName evidence="1">C4-dicarboxylate ABC transporter substrate-binding protein</fullName>
    </submittedName>
</protein>
<dbReference type="Proteomes" id="UP000188605">
    <property type="component" value="Unassembled WGS sequence"/>
</dbReference>
<organism evidence="1 2">
    <name type="scientific">Candidatus Epulonipiscium fishelsonii</name>
    <dbReference type="NCBI Taxonomy" id="77094"/>
    <lineage>
        <taxon>Bacteria</taxon>
        <taxon>Bacillati</taxon>
        <taxon>Bacillota</taxon>
        <taxon>Clostridia</taxon>
        <taxon>Lachnospirales</taxon>
        <taxon>Lachnospiraceae</taxon>
        <taxon>Candidatus Epulonipiscium</taxon>
    </lineage>
</organism>
<gene>
    <name evidence="1" type="ORF">AN396_10125</name>
</gene>
<sequence>MNKKLMVILLSISAVLTGCGGSEEASSDGTAKSTVLQVAFNQNEEHPQYLAIKEFGEVLSEKTNGAYTLDIYPNELLGAQKETLEMVQSGTIAMTVVANSLLETWNADFGVFNLPYIFSSIEHQKAIITDPEVTADLYNSIMDDGIKVLAGFHGGVRNVYTSTGPVKTPEDLEGLKIRVIQSDTNIKMMELMGGTGTPMGQGEVYTAIQTKVLDGAENNELIFDDLLQYEVAPYYSYTQHLMLPDMLTISSEVWNELPADVQTIFNEGMTDMIESEFASFSTAVETSLANAEAQGAIITKDVDIAPFQAAVAPLTESLLQSDVQKEIYAKIQETASQY</sequence>